<evidence type="ECO:0000313" key="4">
    <source>
        <dbReference type="Proteomes" id="UP001156215"/>
    </source>
</evidence>
<dbReference type="RefSeq" id="WP_269309410.1">
    <property type="nucleotide sequence ID" value="NZ_CP098242.1"/>
</dbReference>
<name>A0A9E9M040_9BURK</name>
<dbReference type="GO" id="GO:0008168">
    <property type="term" value="F:methyltransferase activity"/>
    <property type="evidence" value="ECO:0007669"/>
    <property type="project" value="UniProtKB-KW"/>
</dbReference>
<gene>
    <name evidence="3" type="ORF">NB640_01655</name>
</gene>
<dbReference type="EMBL" id="CP098242">
    <property type="protein sequence ID" value="WAW10398.1"/>
    <property type="molecule type" value="Genomic_DNA"/>
</dbReference>
<keyword evidence="3" id="KW-0808">Transferase</keyword>
<dbReference type="SUPFAM" id="SSF53335">
    <property type="entry name" value="S-adenosyl-L-methionine-dependent methyltransferases"/>
    <property type="match status" value="1"/>
</dbReference>
<dbReference type="KEGG" id="ovb:NB640_01655"/>
<dbReference type="GO" id="GO:0032259">
    <property type="term" value="P:methylation"/>
    <property type="evidence" value="ECO:0007669"/>
    <property type="project" value="UniProtKB-KW"/>
</dbReference>
<organism evidence="3 4">
    <name type="scientific">Oxalobacter vibrioformis</name>
    <dbReference type="NCBI Taxonomy" id="933080"/>
    <lineage>
        <taxon>Bacteria</taxon>
        <taxon>Pseudomonadati</taxon>
        <taxon>Pseudomonadota</taxon>
        <taxon>Betaproteobacteria</taxon>
        <taxon>Burkholderiales</taxon>
        <taxon>Oxalobacteraceae</taxon>
        <taxon>Oxalobacter</taxon>
    </lineage>
</organism>
<dbReference type="CDD" id="cd02440">
    <property type="entry name" value="AdoMet_MTases"/>
    <property type="match status" value="1"/>
</dbReference>
<dbReference type="AlphaFoldDB" id="A0A9E9M040"/>
<accession>A0A9E9M040</accession>
<evidence type="ECO:0000259" key="1">
    <source>
        <dbReference type="Pfam" id="PF10119"/>
    </source>
</evidence>
<sequence>MRTHTEGYVTDLAYVSHFQRELTPDFIRFCLLMSGADLPECAEGEPFRYLELGYGQGLSLNIHAAAVRGEFWGTDFMREHADNAQGMATAAGLGNVHALNMSFADLEAYGEAGNLPAFDVITLHGVWSWINAENREHIQNIIRRHLKPGGIVYVSYNALPGWASFMPARELMIRYVDAMGAGLDSGTQTRQAFAFAKSFAESGAAFFAEQPQVKEKLESLQGESVQYLAHEYMNRNWQPFYFEDVAKELTAAQCGFVTSMHSQVRLDAYLPQEVLSALDAAPNTAMRETLYDFAVNRAFRADLYMKDLRLLSSNERQERLNGLCFALSNPLDFFYNLERFSIPTQLGSIILREETIVPLLVTLAEKSCIPKSVDFLKNHRRLAGMKEDQLLYLLAILTCAGYLHVARENVSQESRDACARLNRVLCEQAKAGEGAPFLASPVTGTGIAATRMERLFLLARADGAKEPEDWADFVCKTYADSGTVITDSGGDPLWPENVLPHVAAIAADFAREQLPYLRAMGALPA</sequence>
<dbReference type="Proteomes" id="UP001156215">
    <property type="component" value="Chromosome"/>
</dbReference>
<dbReference type="Pfam" id="PF10119">
    <property type="entry name" value="MethyTransf_Reg"/>
    <property type="match status" value="1"/>
</dbReference>
<feature type="domain" description="Methyltransferase" evidence="2">
    <location>
        <begin position="50"/>
        <end position="150"/>
    </location>
</feature>
<evidence type="ECO:0000259" key="2">
    <source>
        <dbReference type="Pfam" id="PF13649"/>
    </source>
</evidence>
<reference evidence="3" key="1">
    <citation type="journal article" date="2022" name="Front. Microbiol.">
        <title>New perspectives on an old grouping: The genomic and phenotypic variability of Oxalobacter formigenes and the implications for calcium oxalate stone prevention.</title>
        <authorList>
            <person name="Chmiel J.A."/>
            <person name="Carr C."/>
            <person name="Stuivenberg G.A."/>
            <person name="Venema R."/>
            <person name="Chanyi R.M."/>
            <person name="Al K.F."/>
            <person name="Giguere D."/>
            <person name="Say H."/>
            <person name="Akouris P.P."/>
            <person name="Dominguez Romero S.A."/>
            <person name="Kwong A."/>
            <person name="Tai V."/>
            <person name="Koval S.F."/>
            <person name="Razvi H."/>
            <person name="Bjazevic J."/>
            <person name="Burton J.P."/>
        </authorList>
    </citation>
    <scope>NUCLEOTIDE SEQUENCE</scope>
    <source>
        <strain evidence="3">WoOx3</strain>
    </source>
</reference>
<dbReference type="InterPro" id="IPR029063">
    <property type="entry name" value="SAM-dependent_MTases_sf"/>
</dbReference>
<evidence type="ECO:0000313" key="3">
    <source>
        <dbReference type="EMBL" id="WAW10398.1"/>
    </source>
</evidence>
<feature type="domain" description="Methyltransferase regulatory" evidence="1">
    <location>
        <begin position="226"/>
        <end position="306"/>
    </location>
</feature>
<proteinExistence type="predicted"/>
<keyword evidence="3" id="KW-0489">Methyltransferase</keyword>
<dbReference type="InterPro" id="IPR018773">
    <property type="entry name" value="MeTrfase_reg_dom_prd"/>
</dbReference>
<dbReference type="InterPro" id="IPR041698">
    <property type="entry name" value="Methyltransf_25"/>
</dbReference>
<dbReference type="Pfam" id="PF13649">
    <property type="entry name" value="Methyltransf_25"/>
    <property type="match status" value="1"/>
</dbReference>
<protein>
    <submittedName>
        <fullName evidence="3">Class I SAM-dependent methyltransferase</fullName>
    </submittedName>
</protein>
<keyword evidence="4" id="KW-1185">Reference proteome</keyword>
<dbReference type="Gene3D" id="3.40.50.150">
    <property type="entry name" value="Vaccinia Virus protein VP39"/>
    <property type="match status" value="1"/>
</dbReference>